<dbReference type="EMBL" id="CM016762">
    <property type="protein sequence ID" value="TMS32319.1"/>
    <property type="molecule type" value="Genomic_DNA"/>
</dbReference>
<comment type="caution">
    <text evidence="1">The sequence shown here is derived from an EMBL/GenBank/DDBJ whole genome shotgun (WGS) entry which is preliminary data.</text>
</comment>
<dbReference type="AlphaFoldDB" id="A0A4U8UIF4"/>
<protein>
    <submittedName>
        <fullName evidence="1">Uncharacterized protein</fullName>
    </submittedName>
</protein>
<keyword evidence="2" id="KW-1185">Reference proteome</keyword>
<evidence type="ECO:0000313" key="2">
    <source>
        <dbReference type="Proteomes" id="UP000298663"/>
    </source>
</evidence>
<organism evidence="1 2">
    <name type="scientific">Steinernema carpocapsae</name>
    <name type="common">Entomopathogenic nematode</name>
    <dbReference type="NCBI Taxonomy" id="34508"/>
    <lineage>
        <taxon>Eukaryota</taxon>
        <taxon>Metazoa</taxon>
        <taxon>Ecdysozoa</taxon>
        <taxon>Nematoda</taxon>
        <taxon>Chromadorea</taxon>
        <taxon>Rhabditida</taxon>
        <taxon>Tylenchina</taxon>
        <taxon>Panagrolaimomorpha</taxon>
        <taxon>Strongyloidoidea</taxon>
        <taxon>Steinernematidae</taxon>
        <taxon>Steinernema</taxon>
    </lineage>
</organism>
<accession>A0A4U8UIF4</accession>
<dbReference type="Proteomes" id="UP000298663">
    <property type="component" value="Chromosome X"/>
</dbReference>
<gene>
    <name evidence="1" type="ORF">L596_000175</name>
</gene>
<proteinExistence type="predicted"/>
<name>A0A4U8UIF4_STECR</name>
<sequence length="70" mass="7914">MCKPDKIVVLALCCCLTNKSHNQWSLKNIAFKTAPKLTFLERFTNILAYASSKFYGFDSITAAEVKYGYP</sequence>
<reference evidence="1 2" key="2">
    <citation type="journal article" date="2019" name="G3 (Bethesda)">
        <title>Hybrid Assembly of the Genome of the Entomopathogenic Nematode Steinernema carpocapsae Identifies the X-Chromosome.</title>
        <authorList>
            <person name="Serra L."/>
            <person name="Macchietto M."/>
            <person name="Macias-Munoz A."/>
            <person name="McGill C.J."/>
            <person name="Rodriguez I.M."/>
            <person name="Rodriguez B."/>
            <person name="Murad R."/>
            <person name="Mortazavi A."/>
        </authorList>
    </citation>
    <scope>NUCLEOTIDE SEQUENCE [LARGE SCALE GENOMIC DNA]</scope>
    <source>
        <strain evidence="1 2">ALL</strain>
    </source>
</reference>
<reference evidence="1 2" key="1">
    <citation type="journal article" date="2015" name="Genome Biol.">
        <title>Comparative genomics of Steinernema reveals deeply conserved gene regulatory networks.</title>
        <authorList>
            <person name="Dillman A.R."/>
            <person name="Macchietto M."/>
            <person name="Porter C.F."/>
            <person name="Rogers A."/>
            <person name="Williams B."/>
            <person name="Antoshechkin I."/>
            <person name="Lee M.M."/>
            <person name="Goodwin Z."/>
            <person name="Lu X."/>
            <person name="Lewis E.E."/>
            <person name="Goodrich-Blair H."/>
            <person name="Stock S.P."/>
            <person name="Adams B.J."/>
            <person name="Sternberg P.W."/>
            <person name="Mortazavi A."/>
        </authorList>
    </citation>
    <scope>NUCLEOTIDE SEQUENCE [LARGE SCALE GENOMIC DNA]</scope>
    <source>
        <strain evidence="1 2">ALL</strain>
    </source>
</reference>
<evidence type="ECO:0000313" key="1">
    <source>
        <dbReference type="EMBL" id="TMS32319.1"/>
    </source>
</evidence>
<dbReference type="EMBL" id="AZBU02000001">
    <property type="protein sequence ID" value="TMS32319.1"/>
    <property type="molecule type" value="Genomic_DNA"/>
</dbReference>